<feature type="signal peptide" evidence="1">
    <location>
        <begin position="1"/>
        <end position="24"/>
    </location>
</feature>
<dbReference type="OrthoDB" id="8583485at2"/>
<feature type="domain" description="Methanolan biosynthesis EpsI" evidence="2">
    <location>
        <begin position="9"/>
        <end position="213"/>
    </location>
</feature>
<dbReference type="EMBL" id="FWXD01000007">
    <property type="protein sequence ID" value="SMC23032.1"/>
    <property type="molecule type" value="Genomic_DNA"/>
</dbReference>
<dbReference type="AlphaFoldDB" id="A0A1W1XGX3"/>
<dbReference type="STRING" id="1121001.SAMN02745857_01523"/>
<sequence length="228" mass="25003">MSTRTLRHAALLALMLLTAATARSLTPTEFSARLHPVALEQLVPVEFGPWSEDRLAQPAVAPSEQDASIARVYSQVLSRTYRNARGVRIMLSIAYSDDQRDRTGKQVHKPEVCYPAQGFAIVAHSRASLELPYGALPLRRLVAVQGERIEPVSYWITLGGKPQYSGMALKLAQVRTGLAGRIEDGLIFRVSSVDADSTEAYQQQATFITDLFNTASPLARRTFFGVGA</sequence>
<dbReference type="NCBIfam" id="TIGR02914">
    <property type="entry name" value="EpsI_fam"/>
    <property type="match status" value="1"/>
</dbReference>
<dbReference type="Pfam" id="PF11984">
    <property type="entry name" value="DUF3485"/>
    <property type="match status" value="1"/>
</dbReference>
<dbReference type="Proteomes" id="UP000192761">
    <property type="component" value="Unassembled WGS sequence"/>
</dbReference>
<dbReference type="InterPro" id="IPR014263">
    <property type="entry name" value="Methanolan_biosynth_EpsI"/>
</dbReference>
<keyword evidence="4" id="KW-1185">Reference proteome</keyword>
<evidence type="ECO:0000256" key="1">
    <source>
        <dbReference type="SAM" id="SignalP"/>
    </source>
</evidence>
<name>A0A1W1XGX3_9NEIS</name>
<gene>
    <name evidence="3" type="ORF">SAMN02745857_01523</name>
</gene>
<dbReference type="NCBIfam" id="NF045609">
    <property type="entry name" value="EpsI_type_B"/>
    <property type="match status" value="1"/>
</dbReference>
<dbReference type="InterPro" id="IPR054653">
    <property type="entry name" value="EpsI_type_B_pred"/>
</dbReference>
<reference evidence="3 4" key="1">
    <citation type="submission" date="2017-04" db="EMBL/GenBank/DDBJ databases">
        <authorList>
            <person name="Afonso C.L."/>
            <person name="Miller P.J."/>
            <person name="Scott M.A."/>
            <person name="Spackman E."/>
            <person name="Goraichik I."/>
            <person name="Dimitrov K.M."/>
            <person name="Suarez D.L."/>
            <person name="Swayne D.E."/>
        </authorList>
    </citation>
    <scope>NUCLEOTIDE SEQUENCE [LARGE SCALE GENOMIC DNA]</scope>
    <source>
        <strain evidence="3 4">DSM 23236</strain>
    </source>
</reference>
<accession>A0A1W1XGX3</accession>
<feature type="chain" id="PRO_5012167378" evidence="1">
    <location>
        <begin position="25"/>
        <end position="228"/>
    </location>
</feature>
<organism evidence="3 4">
    <name type="scientific">Andreprevotia lacus DSM 23236</name>
    <dbReference type="NCBI Taxonomy" id="1121001"/>
    <lineage>
        <taxon>Bacteria</taxon>
        <taxon>Pseudomonadati</taxon>
        <taxon>Pseudomonadota</taxon>
        <taxon>Betaproteobacteria</taxon>
        <taxon>Neisseriales</taxon>
        <taxon>Chitinibacteraceae</taxon>
        <taxon>Andreprevotia</taxon>
    </lineage>
</organism>
<keyword evidence="1" id="KW-0732">Signal</keyword>
<proteinExistence type="predicted"/>
<evidence type="ECO:0000313" key="3">
    <source>
        <dbReference type="EMBL" id="SMC23032.1"/>
    </source>
</evidence>
<dbReference type="RefSeq" id="WP_139798718.1">
    <property type="nucleotide sequence ID" value="NZ_FWXD01000007.1"/>
</dbReference>
<evidence type="ECO:0000313" key="4">
    <source>
        <dbReference type="Proteomes" id="UP000192761"/>
    </source>
</evidence>
<protein>
    <submittedName>
        <fullName evidence="3">EpsI family protein</fullName>
    </submittedName>
</protein>
<evidence type="ECO:0000259" key="2">
    <source>
        <dbReference type="Pfam" id="PF11984"/>
    </source>
</evidence>